<keyword evidence="2" id="KW-0732">Signal</keyword>
<keyword evidence="3" id="KW-0614">Plasmid</keyword>
<keyword evidence="1" id="KW-1133">Transmembrane helix</keyword>
<evidence type="ECO:0000256" key="2">
    <source>
        <dbReference type="SAM" id="SignalP"/>
    </source>
</evidence>
<evidence type="ECO:0000313" key="3">
    <source>
        <dbReference type="EMBL" id="ABZ74343.1"/>
    </source>
</evidence>
<accession>B0T9G8</accession>
<dbReference type="EMBL" id="CP000928">
    <property type="protein sequence ID" value="ABZ74343.1"/>
    <property type="molecule type" value="Genomic_DNA"/>
</dbReference>
<proteinExistence type="predicted"/>
<keyword evidence="1" id="KW-0812">Transmembrane</keyword>
<keyword evidence="1" id="KW-0472">Membrane</keyword>
<dbReference type="Pfam" id="PF04956">
    <property type="entry name" value="TrbC"/>
    <property type="match status" value="1"/>
</dbReference>
<gene>
    <name evidence="3" type="ordered locus">Caul_5223</name>
</gene>
<feature type="chain" id="PRO_5002753494" evidence="2">
    <location>
        <begin position="35"/>
        <end position="115"/>
    </location>
</feature>
<geneLocation type="plasmid" evidence="3">
    <name>pCAUL01</name>
</geneLocation>
<reference evidence="3" key="1">
    <citation type="submission" date="2008-01" db="EMBL/GenBank/DDBJ databases">
        <title>Complete sequence of plasmid1 pCAUL01 of Caulobacter sp. K31.</title>
        <authorList>
            <consortium name="US DOE Joint Genome Institute"/>
            <person name="Copeland A."/>
            <person name="Lucas S."/>
            <person name="Lapidus A."/>
            <person name="Barry K."/>
            <person name="Glavina del Rio T."/>
            <person name="Dalin E."/>
            <person name="Tice H."/>
            <person name="Pitluck S."/>
            <person name="Bruce D."/>
            <person name="Goodwin L."/>
            <person name="Thompson L.S."/>
            <person name="Brettin T."/>
            <person name="Detter J.C."/>
            <person name="Han C."/>
            <person name="Schmutz J."/>
            <person name="Larimer F."/>
            <person name="Land M."/>
            <person name="Hauser L."/>
            <person name="Kyrpides N."/>
            <person name="Kim E."/>
            <person name="Stephens C."/>
            <person name="Richardson P."/>
        </authorList>
    </citation>
    <scope>NUCLEOTIDE SEQUENCE [LARGE SCALE GENOMIC DNA]</scope>
    <source>
        <plasmid evidence="3">K31</plasmid>
        <plasmid evidence="3">pCAUL01</plasmid>
    </source>
</reference>
<feature type="signal peptide" evidence="2">
    <location>
        <begin position="1"/>
        <end position="34"/>
    </location>
</feature>
<protein>
    <submittedName>
        <fullName evidence="3">Conjugal transfer protein TrbC</fullName>
    </submittedName>
</protein>
<feature type="transmembrane region" description="Helical" evidence="1">
    <location>
        <begin position="88"/>
        <end position="109"/>
    </location>
</feature>
<dbReference type="AlphaFoldDB" id="B0T9G8"/>
<dbReference type="HOGENOM" id="CLU_143299_2_0_5"/>
<dbReference type="InterPro" id="IPR007039">
    <property type="entry name" value="TrbC/VirB2"/>
</dbReference>
<evidence type="ECO:0000256" key="1">
    <source>
        <dbReference type="SAM" id="Phobius"/>
    </source>
</evidence>
<organism evidence="3">
    <name type="scientific">Caulobacter sp. (strain K31)</name>
    <dbReference type="NCBI Taxonomy" id="366602"/>
    <lineage>
        <taxon>Bacteria</taxon>
        <taxon>Pseudomonadati</taxon>
        <taxon>Pseudomonadota</taxon>
        <taxon>Alphaproteobacteria</taxon>
        <taxon>Caulobacterales</taxon>
        <taxon>Caulobacteraceae</taxon>
        <taxon>Caulobacter</taxon>
    </lineage>
</organism>
<dbReference type="KEGG" id="cak:Caul_5223"/>
<name>B0T9G8_CAUSK</name>
<sequence>MSSPAAHRPWTMPKTRSLILGLALATLAAEPAFAGGTGGGMPWDNLLTTIADSITGPVAKAIGVIAIALTGLGFAISEGGSWVRKGMGVLFGLCVAFSASTFFLGWLGFTGGAGF</sequence>
<feature type="transmembrane region" description="Helical" evidence="1">
    <location>
        <begin position="58"/>
        <end position="76"/>
    </location>
</feature>